<dbReference type="Pfam" id="PF02632">
    <property type="entry name" value="BioY"/>
    <property type="match status" value="1"/>
</dbReference>
<accession>A0A0F5FKW2</accession>
<comment type="similarity">
    <text evidence="1 2">Belongs to the BioY family.</text>
</comment>
<keyword evidence="3" id="KW-0812">Transmembrane</keyword>
<dbReference type="PATRIC" id="fig|429727.3.peg.422"/>
<dbReference type="RefSeq" id="WP_046103545.1">
    <property type="nucleotide sequence ID" value="NZ_JZEY01000054.1"/>
</dbReference>
<dbReference type="PANTHER" id="PTHR34295">
    <property type="entry name" value="BIOTIN TRANSPORTER BIOY"/>
    <property type="match status" value="1"/>
</dbReference>
<dbReference type="PANTHER" id="PTHR34295:SF1">
    <property type="entry name" value="BIOTIN TRANSPORTER BIOY"/>
    <property type="match status" value="1"/>
</dbReference>
<dbReference type="Proteomes" id="UP000033649">
    <property type="component" value="Unassembled WGS sequence"/>
</dbReference>
<evidence type="ECO:0000256" key="2">
    <source>
        <dbReference type="PIRNR" id="PIRNR016661"/>
    </source>
</evidence>
<feature type="transmembrane region" description="Helical" evidence="3">
    <location>
        <begin position="100"/>
        <end position="120"/>
    </location>
</feature>
<dbReference type="InterPro" id="IPR003784">
    <property type="entry name" value="BioY"/>
</dbReference>
<dbReference type="GO" id="GO:0005886">
    <property type="term" value="C:plasma membrane"/>
    <property type="evidence" value="ECO:0007669"/>
    <property type="project" value="UniProtKB-SubCell"/>
</dbReference>
<gene>
    <name evidence="4" type="ORF">VE26_02005</name>
</gene>
<evidence type="ECO:0000313" key="4">
    <source>
        <dbReference type="EMBL" id="KKB08857.1"/>
    </source>
</evidence>
<dbReference type="PIRSF" id="PIRSF016661">
    <property type="entry name" value="BioY"/>
    <property type="match status" value="1"/>
</dbReference>
<sequence length="204" mass="20718">MAVTLTTPNTLLGAFQPKGNVAKLAINGAIVVLGTLLITAAAKINVPVWPVPVTLQSFAIAALAATFGMRIAVATVALYLAQGAFGLPVFATGGGLPYLVGPTGGFLLGFLAQAAIVGFAADRGASGRPFALFGAMLAGTAVLYAFGFAWLVAMAGAAQWVDQSNVLASAFAKAVQPFLVWDALKMAFAALTVTGLWGLFGAKR</sequence>
<dbReference type="EMBL" id="JZEY01000054">
    <property type="protein sequence ID" value="KKB08857.1"/>
    <property type="molecule type" value="Genomic_DNA"/>
</dbReference>
<keyword evidence="2" id="KW-1003">Cell membrane</keyword>
<protein>
    <recommendedName>
        <fullName evidence="2">Biotin transporter</fullName>
    </recommendedName>
</protein>
<comment type="caution">
    <text evidence="4">The sequence shown here is derived from an EMBL/GenBank/DDBJ whole genome shotgun (WGS) entry which is preliminary data.</text>
</comment>
<feature type="transmembrane region" description="Helical" evidence="3">
    <location>
        <begin position="178"/>
        <end position="200"/>
    </location>
</feature>
<dbReference type="STRING" id="429727.VE26_02005"/>
<feature type="transmembrane region" description="Helical" evidence="3">
    <location>
        <begin position="24"/>
        <end position="46"/>
    </location>
</feature>
<feature type="transmembrane region" description="Helical" evidence="3">
    <location>
        <begin position="58"/>
        <end position="80"/>
    </location>
</feature>
<organism evidence="4 5">
    <name type="scientific">Devosia chinhatensis</name>
    <dbReference type="NCBI Taxonomy" id="429727"/>
    <lineage>
        <taxon>Bacteria</taxon>
        <taxon>Pseudomonadati</taxon>
        <taxon>Pseudomonadota</taxon>
        <taxon>Alphaproteobacteria</taxon>
        <taxon>Hyphomicrobiales</taxon>
        <taxon>Devosiaceae</taxon>
        <taxon>Devosia</taxon>
    </lineage>
</organism>
<name>A0A0F5FKW2_9HYPH</name>
<proteinExistence type="inferred from homology"/>
<evidence type="ECO:0000256" key="3">
    <source>
        <dbReference type="SAM" id="Phobius"/>
    </source>
</evidence>
<keyword evidence="3" id="KW-1133">Transmembrane helix</keyword>
<keyword evidence="2 3" id="KW-0472">Membrane</keyword>
<dbReference type="GO" id="GO:0015225">
    <property type="term" value="F:biotin transmembrane transporter activity"/>
    <property type="evidence" value="ECO:0007669"/>
    <property type="project" value="UniProtKB-UniRule"/>
</dbReference>
<dbReference type="OrthoDB" id="9803495at2"/>
<comment type="subcellular location">
    <subcellularLocation>
        <location evidence="2">Cell membrane</location>
        <topology evidence="2">Multi-pass membrane protein</topology>
    </subcellularLocation>
</comment>
<keyword evidence="2" id="KW-0813">Transport</keyword>
<evidence type="ECO:0000313" key="5">
    <source>
        <dbReference type="Proteomes" id="UP000033649"/>
    </source>
</evidence>
<evidence type="ECO:0000256" key="1">
    <source>
        <dbReference type="ARBA" id="ARBA00010692"/>
    </source>
</evidence>
<keyword evidence="5" id="KW-1185">Reference proteome</keyword>
<reference evidence="4 5" key="1">
    <citation type="submission" date="2015-03" db="EMBL/GenBank/DDBJ databases">
        <authorList>
            <person name="Hassan Y."/>
            <person name="Lepp D."/>
            <person name="Li X.-Z."/>
            <person name="Zhou T."/>
        </authorList>
    </citation>
    <scope>NUCLEOTIDE SEQUENCE [LARGE SCALE GENOMIC DNA]</scope>
    <source>
        <strain evidence="4 5">IPL18</strain>
    </source>
</reference>
<dbReference type="Gene3D" id="1.10.1760.20">
    <property type="match status" value="1"/>
</dbReference>
<dbReference type="AlphaFoldDB" id="A0A0F5FKW2"/>
<feature type="transmembrane region" description="Helical" evidence="3">
    <location>
        <begin position="132"/>
        <end position="158"/>
    </location>
</feature>